<evidence type="ECO:0000313" key="4">
    <source>
        <dbReference type="Proteomes" id="UP000249579"/>
    </source>
</evidence>
<evidence type="ECO:0000259" key="2">
    <source>
        <dbReference type="Pfam" id="PF07510"/>
    </source>
</evidence>
<sequence>MGIKNATFRKVESFLQEDIFYIHEYQRGYSWEESQLDDLWEDLIQMHDDSELDSHFLGQIVIHSNKEDKRKYIIDGQQRTSTIIILLDAFRAAFKEFKNQDAQYAVDDITSKYIGRYSNNTNELRLHLGKSDFEIFRHYIQSSEKRIVNPKKLSKSEQRIIDASDYFKKRINKHVNDICDTNKKFISIKKLYESLIREMLVMYVETDDINEAFIIFETLNARGKDLETSDLLKNHVFRIAGNKINEIQEQWNSMIDMIGKIEPTKFIRHYWNSQYKFIREKDLYKSLRRKVTTPEDAKRIVDELAILSEVYVTLNNPKENIYFSNNLLNEKIQEMSVLGTKSYFPIILSLVASDYDEIDILKVLNSIECLVVRNFVVAGKVANKYEMSFSKIAFEINKDEFKDRHKNVNEIISEIKKETISDDEFYYAFSQFSVKKAAVIRYILRAINNYYNSETRIINDNSKVHIEHIMPKKLSKGWKISNDEYEENLQKLGNLTLLGDEYNRNATNKTFEYKKEIYANSQIKITNDLINHQTWSINDIKKRQENLAKIALEIWSK</sequence>
<proteinExistence type="predicted"/>
<comment type="caution">
    <text evidence="3">The sequence shown here is derived from an EMBL/GenBank/DDBJ whole genome shotgun (WGS) entry which is preliminary data.</text>
</comment>
<dbReference type="OrthoDB" id="9798761at2"/>
<dbReference type="Pfam" id="PF07510">
    <property type="entry name" value="GmrSD_C"/>
    <property type="match status" value="1"/>
</dbReference>
<name>A0A328A497_9STAP</name>
<dbReference type="InterPro" id="IPR011089">
    <property type="entry name" value="GmrSD_C"/>
</dbReference>
<dbReference type="Proteomes" id="UP000249579">
    <property type="component" value="Unassembled WGS sequence"/>
</dbReference>
<feature type="domain" description="GmrSD restriction endonucleases C-terminal" evidence="2">
    <location>
        <begin position="421"/>
        <end position="550"/>
    </location>
</feature>
<protein>
    <submittedName>
        <fullName evidence="3">DUF262 domain-containing protein</fullName>
    </submittedName>
</protein>
<evidence type="ECO:0000259" key="1">
    <source>
        <dbReference type="Pfam" id="PF03235"/>
    </source>
</evidence>
<reference evidence="3 4" key="1">
    <citation type="journal article" date="2018" name="Front. Microbiol.">
        <title>Description and Comparative Genomics of Macrococcus caseolyticus subsp. hominis subsp. nov., Macrococcus goetzii sp. nov., Macrococcus epidermidis sp. nov., and Macrococcus bohemicus sp. nov., Novel Macrococci From Human Clinical Material With Virulence Potential and Suspected Uptake of Foreign DNA by Natural Transformation.</title>
        <authorList>
            <person name="Maslanova I."/>
            <person name="Wertheimer Z."/>
            <person name="Sedlacek I."/>
            <person name="Svec P."/>
            <person name="Indrakova A."/>
            <person name="Kovarovic V."/>
            <person name="Schumann P."/>
            <person name="Sproer C."/>
            <person name="Kralova S."/>
            <person name="Sedo O."/>
            <person name="Kristofova L."/>
            <person name="Vrbovska V."/>
            <person name="Fuzik T."/>
            <person name="Petras P."/>
            <person name="Zdrahal Z."/>
            <person name="Ruzickova V."/>
            <person name="Doskar J."/>
            <person name="Pantucek R."/>
        </authorList>
    </citation>
    <scope>NUCLEOTIDE SEQUENCE [LARGE SCALE GENOMIC DNA]</scope>
    <source>
        <strain evidence="3 4">03/115</strain>
    </source>
</reference>
<dbReference type="EMBL" id="PZJG01000003">
    <property type="protein sequence ID" value="RAK49325.1"/>
    <property type="molecule type" value="Genomic_DNA"/>
</dbReference>
<dbReference type="PANTHER" id="PTHR35149">
    <property type="entry name" value="SLL5132 PROTEIN"/>
    <property type="match status" value="1"/>
</dbReference>
<dbReference type="RefSeq" id="WP_111745380.1">
    <property type="nucleotide sequence ID" value="NZ_JBHSQY010000002.1"/>
</dbReference>
<gene>
    <name evidence="3" type="ORF">BHX94_05795</name>
</gene>
<dbReference type="Pfam" id="PF03235">
    <property type="entry name" value="GmrSD_N"/>
    <property type="match status" value="1"/>
</dbReference>
<feature type="domain" description="GmrSD restriction endonucleases N-terminal" evidence="1">
    <location>
        <begin position="14"/>
        <end position="237"/>
    </location>
</feature>
<accession>A0A328A497</accession>
<dbReference type="PANTHER" id="PTHR35149:SF2">
    <property type="entry name" value="DUF262 DOMAIN-CONTAINING PROTEIN"/>
    <property type="match status" value="1"/>
</dbReference>
<dbReference type="InterPro" id="IPR004919">
    <property type="entry name" value="GmrSD_N"/>
</dbReference>
<organism evidence="3 4">
    <name type="scientific">Macrococcoides bohemicum</name>
    <dbReference type="NCBI Taxonomy" id="1903056"/>
    <lineage>
        <taxon>Bacteria</taxon>
        <taxon>Bacillati</taxon>
        <taxon>Bacillota</taxon>
        <taxon>Bacilli</taxon>
        <taxon>Bacillales</taxon>
        <taxon>Staphylococcaceae</taxon>
        <taxon>Macrococcoides</taxon>
    </lineage>
</organism>
<dbReference type="AlphaFoldDB" id="A0A328A497"/>
<evidence type="ECO:0000313" key="3">
    <source>
        <dbReference type="EMBL" id="RAK49325.1"/>
    </source>
</evidence>